<feature type="compositionally biased region" description="Gly residues" evidence="1">
    <location>
        <begin position="523"/>
        <end position="547"/>
    </location>
</feature>
<dbReference type="GeneID" id="19209713"/>
<organism evidence="2 3">
    <name type="scientific">Coniophora puteana (strain RWD-64-598)</name>
    <name type="common">Brown rot fungus</name>
    <dbReference type="NCBI Taxonomy" id="741705"/>
    <lineage>
        <taxon>Eukaryota</taxon>
        <taxon>Fungi</taxon>
        <taxon>Dikarya</taxon>
        <taxon>Basidiomycota</taxon>
        <taxon>Agaricomycotina</taxon>
        <taxon>Agaricomycetes</taxon>
        <taxon>Agaricomycetidae</taxon>
        <taxon>Boletales</taxon>
        <taxon>Coniophorineae</taxon>
        <taxon>Coniophoraceae</taxon>
        <taxon>Coniophora</taxon>
    </lineage>
</organism>
<reference evidence="3" key="1">
    <citation type="journal article" date="2012" name="Science">
        <title>The Paleozoic origin of enzymatic lignin decomposition reconstructed from 31 fungal genomes.</title>
        <authorList>
            <person name="Floudas D."/>
            <person name="Binder M."/>
            <person name="Riley R."/>
            <person name="Barry K."/>
            <person name="Blanchette R.A."/>
            <person name="Henrissat B."/>
            <person name="Martinez A.T."/>
            <person name="Otillar R."/>
            <person name="Spatafora J.W."/>
            <person name="Yadav J.S."/>
            <person name="Aerts A."/>
            <person name="Benoit I."/>
            <person name="Boyd A."/>
            <person name="Carlson A."/>
            <person name="Copeland A."/>
            <person name="Coutinho P.M."/>
            <person name="de Vries R.P."/>
            <person name="Ferreira P."/>
            <person name="Findley K."/>
            <person name="Foster B."/>
            <person name="Gaskell J."/>
            <person name="Glotzer D."/>
            <person name="Gorecki P."/>
            <person name="Heitman J."/>
            <person name="Hesse C."/>
            <person name="Hori C."/>
            <person name="Igarashi K."/>
            <person name="Jurgens J.A."/>
            <person name="Kallen N."/>
            <person name="Kersten P."/>
            <person name="Kohler A."/>
            <person name="Kuees U."/>
            <person name="Kumar T.K.A."/>
            <person name="Kuo A."/>
            <person name="LaButti K."/>
            <person name="Larrondo L.F."/>
            <person name="Lindquist E."/>
            <person name="Ling A."/>
            <person name="Lombard V."/>
            <person name="Lucas S."/>
            <person name="Lundell T."/>
            <person name="Martin R."/>
            <person name="McLaughlin D.J."/>
            <person name="Morgenstern I."/>
            <person name="Morin E."/>
            <person name="Murat C."/>
            <person name="Nagy L.G."/>
            <person name="Nolan M."/>
            <person name="Ohm R.A."/>
            <person name="Patyshakuliyeva A."/>
            <person name="Rokas A."/>
            <person name="Ruiz-Duenas F.J."/>
            <person name="Sabat G."/>
            <person name="Salamov A."/>
            <person name="Samejima M."/>
            <person name="Schmutz J."/>
            <person name="Slot J.C."/>
            <person name="St John F."/>
            <person name="Stenlid J."/>
            <person name="Sun H."/>
            <person name="Sun S."/>
            <person name="Syed K."/>
            <person name="Tsang A."/>
            <person name="Wiebenga A."/>
            <person name="Young D."/>
            <person name="Pisabarro A."/>
            <person name="Eastwood D.C."/>
            <person name="Martin F."/>
            <person name="Cullen D."/>
            <person name="Grigoriev I.V."/>
            <person name="Hibbett D.S."/>
        </authorList>
    </citation>
    <scope>NUCLEOTIDE SEQUENCE [LARGE SCALE GENOMIC DNA]</scope>
    <source>
        <strain evidence="3">RWD-64-598 SS2</strain>
    </source>
</reference>
<dbReference type="eggNOG" id="ENOG502SQDB">
    <property type="taxonomic scope" value="Eukaryota"/>
</dbReference>
<feature type="region of interest" description="Disordered" evidence="1">
    <location>
        <begin position="483"/>
        <end position="567"/>
    </location>
</feature>
<dbReference type="EMBL" id="JH711592">
    <property type="protein sequence ID" value="EIW74492.1"/>
    <property type="molecule type" value="Genomic_DNA"/>
</dbReference>
<evidence type="ECO:0000313" key="2">
    <source>
        <dbReference type="EMBL" id="EIW74492.1"/>
    </source>
</evidence>
<evidence type="ECO:0000256" key="1">
    <source>
        <dbReference type="SAM" id="MobiDB-lite"/>
    </source>
</evidence>
<keyword evidence="3" id="KW-1185">Reference proteome</keyword>
<gene>
    <name evidence="2" type="ORF">CONPUDRAFT_78128</name>
</gene>
<feature type="compositionally biased region" description="Gly residues" evidence="1">
    <location>
        <begin position="120"/>
        <end position="134"/>
    </location>
</feature>
<sequence length="567" mass="62017">MGLMFDALEHLNHGLATKLVNAPALEAGPGNAAALTTGMLPQQSTRGADTNVDVTRTPRAEAGLDLHLDAGGVAMCPIAAVDLDHQLGNIVDTHRRLQHPKRLDDIEENQATGGRESQLGGRGGSRTGRGVRGGRGGRRRGRLSGAALQGTMTVEEQRTGCYDANAEDVTLPAKKLKTPTRTAQNELLQHLNGAFKLLCGVHGDERWPTDPDEERKNPRAPDEVYLNPVFASPVNDPRNVKVRRAVTDHVWSELKTPGNLGEKLTNRAVKWNKESLFVLSKTTFTSLKEVWQVQNDSGREAAKARDDRELRRYQRRKAGLTSLQKASRLLGVIDEYKEEHDGNDPTEMIIADLMSDEESGPEEGSDETLEEWKVMMARGKGVNPRGDAFGTATFHEVLRCPWRSELLETILAWLRAKWWELLDVKKRKRFTTHMVRTDRMTSRIPTEAPWDCCINAGWHAENVNEPEYEVYKLGDWYRYGDPPAFKAPGPPQELAQATSSGGNGQPGPSGGDKSVEARPSESGEGGQIGPNEGGEGGAQPSGSVQGGGREELGSRVNAPSSGWGIEQ</sequence>
<dbReference type="KEGG" id="cput:CONPUDRAFT_78128"/>
<feature type="compositionally biased region" description="Gly residues" evidence="1">
    <location>
        <begin position="501"/>
        <end position="510"/>
    </location>
</feature>
<dbReference type="RefSeq" id="XP_007775498.1">
    <property type="nucleotide sequence ID" value="XM_007777308.1"/>
</dbReference>
<accession>R7SFH2</accession>
<name>R7SFH2_CONPW</name>
<dbReference type="AlphaFoldDB" id="R7SFH2"/>
<protein>
    <submittedName>
        <fullName evidence="2">Uncharacterized protein</fullName>
    </submittedName>
</protein>
<evidence type="ECO:0000313" key="3">
    <source>
        <dbReference type="Proteomes" id="UP000053558"/>
    </source>
</evidence>
<proteinExistence type="predicted"/>
<feature type="region of interest" description="Disordered" evidence="1">
    <location>
        <begin position="101"/>
        <end position="152"/>
    </location>
</feature>
<dbReference type="Proteomes" id="UP000053558">
    <property type="component" value="Unassembled WGS sequence"/>
</dbReference>